<dbReference type="AlphaFoldDB" id="A0A8T0GRY9"/>
<dbReference type="Proteomes" id="UP000822688">
    <property type="component" value="Chromosome 9"/>
</dbReference>
<evidence type="ECO:0000313" key="3">
    <source>
        <dbReference type="Proteomes" id="UP000822688"/>
    </source>
</evidence>
<proteinExistence type="predicted"/>
<dbReference type="EMBL" id="CM026430">
    <property type="protein sequence ID" value="KAG0562436.1"/>
    <property type="molecule type" value="Genomic_DNA"/>
</dbReference>
<protein>
    <submittedName>
        <fullName evidence="2">Uncharacterized protein</fullName>
    </submittedName>
</protein>
<feature type="chain" id="PRO_5035940428" evidence="1">
    <location>
        <begin position="24"/>
        <end position="57"/>
    </location>
</feature>
<feature type="signal peptide" evidence="1">
    <location>
        <begin position="1"/>
        <end position="23"/>
    </location>
</feature>
<keyword evidence="1" id="KW-0732">Signal</keyword>
<reference evidence="2" key="1">
    <citation type="submission" date="2020-06" db="EMBL/GenBank/DDBJ databases">
        <title>WGS assembly of Ceratodon purpureus strain R40.</title>
        <authorList>
            <person name="Carey S.B."/>
            <person name="Jenkins J."/>
            <person name="Shu S."/>
            <person name="Lovell J.T."/>
            <person name="Sreedasyam A."/>
            <person name="Maumus F."/>
            <person name="Tiley G.P."/>
            <person name="Fernandez-Pozo N."/>
            <person name="Barry K."/>
            <person name="Chen C."/>
            <person name="Wang M."/>
            <person name="Lipzen A."/>
            <person name="Daum C."/>
            <person name="Saski C.A."/>
            <person name="Payton A.C."/>
            <person name="Mcbreen J.C."/>
            <person name="Conrad R.E."/>
            <person name="Kollar L.M."/>
            <person name="Olsson S."/>
            <person name="Huttunen S."/>
            <person name="Landis J.B."/>
            <person name="Wickett N.J."/>
            <person name="Johnson M.G."/>
            <person name="Rensing S.A."/>
            <person name="Grimwood J."/>
            <person name="Schmutz J."/>
            <person name="Mcdaniel S.F."/>
        </authorList>
    </citation>
    <scope>NUCLEOTIDE SEQUENCE</scope>
    <source>
        <strain evidence="2">R40</strain>
    </source>
</reference>
<accession>A0A8T0GRY9</accession>
<organism evidence="2 3">
    <name type="scientific">Ceratodon purpureus</name>
    <name type="common">Fire moss</name>
    <name type="synonym">Dicranum purpureum</name>
    <dbReference type="NCBI Taxonomy" id="3225"/>
    <lineage>
        <taxon>Eukaryota</taxon>
        <taxon>Viridiplantae</taxon>
        <taxon>Streptophyta</taxon>
        <taxon>Embryophyta</taxon>
        <taxon>Bryophyta</taxon>
        <taxon>Bryophytina</taxon>
        <taxon>Bryopsida</taxon>
        <taxon>Dicranidae</taxon>
        <taxon>Pseudoditrichales</taxon>
        <taxon>Ditrichaceae</taxon>
        <taxon>Ceratodon</taxon>
    </lineage>
</organism>
<comment type="caution">
    <text evidence="2">The sequence shown here is derived from an EMBL/GenBank/DDBJ whole genome shotgun (WGS) entry which is preliminary data.</text>
</comment>
<sequence>MCLTPLGSLVLVVKFLLRASITGLDCSFFTYIFNLTVTDREGEFTSCLKLQVFRVIL</sequence>
<evidence type="ECO:0000256" key="1">
    <source>
        <dbReference type="SAM" id="SignalP"/>
    </source>
</evidence>
<evidence type="ECO:0000313" key="2">
    <source>
        <dbReference type="EMBL" id="KAG0562436.1"/>
    </source>
</evidence>
<gene>
    <name evidence="2" type="ORF">KC19_9G146000</name>
</gene>
<name>A0A8T0GRY9_CERPU</name>
<keyword evidence="3" id="KW-1185">Reference proteome</keyword>